<dbReference type="OrthoDB" id="317711at2157"/>
<dbReference type="InterPro" id="IPR043899">
    <property type="entry name" value="DUF5789"/>
</dbReference>
<accession>A0A1I6GGS8</accession>
<dbReference type="RefSeq" id="WP_089877470.1">
    <property type="nucleotide sequence ID" value="NZ_FOYS01000002.1"/>
</dbReference>
<keyword evidence="2" id="KW-1185">Reference proteome</keyword>
<evidence type="ECO:0000313" key="1">
    <source>
        <dbReference type="EMBL" id="SFR41396.1"/>
    </source>
</evidence>
<organism evidence="1 2">
    <name type="scientific">Halogeometricum limi</name>
    <dbReference type="NCBI Taxonomy" id="555875"/>
    <lineage>
        <taxon>Archaea</taxon>
        <taxon>Methanobacteriati</taxon>
        <taxon>Methanobacteriota</taxon>
        <taxon>Stenosarchaea group</taxon>
        <taxon>Halobacteria</taxon>
        <taxon>Halobacteriales</taxon>
        <taxon>Haloferacaceae</taxon>
        <taxon>Halogeometricum</taxon>
    </lineage>
</organism>
<protein>
    <submittedName>
        <fullName evidence="1">Uncharacterized protein</fullName>
    </submittedName>
</protein>
<dbReference type="EMBL" id="FOYS01000002">
    <property type="protein sequence ID" value="SFR41396.1"/>
    <property type="molecule type" value="Genomic_DNA"/>
</dbReference>
<dbReference type="AlphaFoldDB" id="A0A1I6GGS8"/>
<proteinExistence type="predicted"/>
<evidence type="ECO:0000313" key="2">
    <source>
        <dbReference type="Proteomes" id="UP000243250"/>
    </source>
</evidence>
<dbReference type="Proteomes" id="UP000243250">
    <property type="component" value="Unassembled WGS sequence"/>
</dbReference>
<reference evidence="2" key="1">
    <citation type="submission" date="2016-10" db="EMBL/GenBank/DDBJ databases">
        <authorList>
            <person name="Varghese N."/>
            <person name="Submissions S."/>
        </authorList>
    </citation>
    <scope>NUCLEOTIDE SEQUENCE [LARGE SCALE GENOMIC DNA]</scope>
    <source>
        <strain evidence="2">CGMCC 1.8711</strain>
    </source>
</reference>
<name>A0A1I6GGS8_9EURY</name>
<gene>
    <name evidence="1" type="ORF">SAMN04488124_1021</name>
</gene>
<sequence length="108" mass="11672">MAARPPPQGGDEPDTLEFGIAALAKHLSEADVTYPVTADELVRELDDVAVPYNAAGGSVRLSEALESVPQSKFASKAELLDSLHPVFEEYRRSASNNFLGQLRAMLPF</sequence>
<dbReference type="Pfam" id="PF19102">
    <property type="entry name" value="DUF5789"/>
    <property type="match status" value="1"/>
</dbReference>